<evidence type="ECO:0000256" key="3">
    <source>
        <dbReference type="ARBA" id="ARBA00002933"/>
    </source>
</evidence>
<dbReference type="GO" id="GO:0016798">
    <property type="term" value="F:hydrolase activity, acting on glycosyl bonds"/>
    <property type="evidence" value="ECO:0007669"/>
    <property type="project" value="UniProtKB-KW"/>
</dbReference>
<feature type="domain" description="HhH-GPD" evidence="15">
    <location>
        <begin position="41"/>
        <end position="201"/>
    </location>
</feature>
<dbReference type="InterPro" id="IPR044298">
    <property type="entry name" value="MIG/MutY"/>
</dbReference>
<keyword evidence="8" id="KW-0479">Metal-binding</keyword>
<dbReference type="InterPro" id="IPR023170">
    <property type="entry name" value="HhH_base_excis_C"/>
</dbReference>
<evidence type="ECO:0000256" key="8">
    <source>
        <dbReference type="ARBA" id="ARBA00022723"/>
    </source>
</evidence>
<evidence type="ECO:0000256" key="1">
    <source>
        <dbReference type="ARBA" id="ARBA00000843"/>
    </source>
</evidence>
<evidence type="ECO:0000256" key="7">
    <source>
        <dbReference type="ARBA" id="ARBA00022485"/>
    </source>
</evidence>
<evidence type="ECO:0000256" key="14">
    <source>
        <dbReference type="ARBA" id="ARBA00023295"/>
    </source>
</evidence>
<sequence>MTDADLPAFRAALLDWYAAHGRDLPWRRTRDPYPIWVSEVMLQQTTVAAVVPYWERFLEAFPTVEALAAAPESAVLRLWEGLGYYSRARNLHAAAKAVVERGEWPRSVEGLRDLPGVGRYTAGAVASFAFGLPAPIVEANTLRLYARLLAYRGDPRSSAGQAALWDFAERILPPSPSESGESGSGVDPGLVNQAVMELGGTVCTVKEPRCGECPVSDWCGAFTTGLQSEIPLPKARPKITEVTEATVAVRRADGAVLVRQRDADERWAGLWDFPRFEPPSELTTNVPTLDARQPALPLGDGDTPLLAWLSTAVQEQTGVRCEVGAGLLEIRHGVTRYRIRLLCYGGTRLGGRLRSGATMRWIQPAALTDLPLSKTGRQFATRLADLSWEGDSP</sequence>
<gene>
    <name evidence="16" type="primary">mutY</name>
    <name evidence="16" type="ORF">LzC2_39230</name>
</gene>
<keyword evidence="7" id="KW-0004">4Fe-4S</keyword>
<name>A0ABX1VJ66_9PLAN</name>
<reference evidence="16 17" key="1">
    <citation type="journal article" date="2020" name="Syst. Appl. Microbiol.">
        <title>Alienimonas chondri sp. nov., a novel planctomycete isolated from the biofilm of the red alga Chondrus crispus.</title>
        <authorList>
            <person name="Vitorino I."/>
            <person name="Albuquerque L."/>
            <person name="Wiegand S."/>
            <person name="Kallscheuer N."/>
            <person name="da Costa M.S."/>
            <person name="Lobo-da-Cunha A."/>
            <person name="Jogler C."/>
            <person name="Lage O.M."/>
        </authorList>
    </citation>
    <scope>NUCLEOTIDE SEQUENCE [LARGE SCALE GENOMIC DNA]</scope>
    <source>
        <strain evidence="16 17">LzC2</strain>
    </source>
</reference>
<comment type="function">
    <text evidence="3">Adenine glycosylase active on G-A mispairs. MutY also corrects error-prone DNA synthesis past GO lesions which are due to the oxidatively damaged form of guanine: 7,8-dihydro-8-oxoguanine (8-oxo-dGTP).</text>
</comment>
<evidence type="ECO:0000256" key="13">
    <source>
        <dbReference type="ARBA" id="ARBA00023204"/>
    </source>
</evidence>
<comment type="cofactor">
    <cofactor evidence="2">
        <name>[4Fe-4S] cluster</name>
        <dbReference type="ChEBI" id="CHEBI:49883"/>
    </cofactor>
</comment>
<dbReference type="InterPro" id="IPR029119">
    <property type="entry name" value="MutY_C"/>
</dbReference>
<evidence type="ECO:0000256" key="11">
    <source>
        <dbReference type="ARBA" id="ARBA00023004"/>
    </source>
</evidence>
<dbReference type="Gene3D" id="1.10.1670.10">
    <property type="entry name" value="Helix-hairpin-Helix base-excision DNA repair enzymes (C-terminal)"/>
    <property type="match status" value="1"/>
</dbReference>
<dbReference type="InterPro" id="IPR015797">
    <property type="entry name" value="NUDIX_hydrolase-like_dom_sf"/>
</dbReference>
<keyword evidence="12" id="KW-0411">Iron-sulfur</keyword>
<evidence type="ECO:0000259" key="15">
    <source>
        <dbReference type="SMART" id="SM00478"/>
    </source>
</evidence>
<dbReference type="SMART" id="SM00525">
    <property type="entry name" value="FES"/>
    <property type="match status" value="1"/>
</dbReference>
<dbReference type="PANTHER" id="PTHR42944:SF1">
    <property type="entry name" value="ADENINE DNA GLYCOSYLASE"/>
    <property type="match status" value="1"/>
</dbReference>
<evidence type="ECO:0000256" key="4">
    <source>
        <dbReference type="ARBA" id="ARBA00008343"/>
    </source>
</evidence>
<keyword evidence="14 16" id="KW-0326">Glycosidase</keyword>
<keyword evidence="11" id="KW-0408">Iron</keyword>
<dbReference type="PANTHER" id="PTHR42944">
    <property type="entry name" value="ADENINE DNA GLYCOSYLASE"/>
    <property type="match status" value="1"/>
</dbReference>
<evidence type="ECO:0000313" key="16">
    <source>
        <dbReference type="EMBL" id="NNJ27814.1"/>
    </source>
</evidence>
<dbReference type="Gene3D" id="1.10.340.30">
    <property type="entry name" value="Hypothetical protein, domain 2"/>
    <property type="match status" value="1"/>
</dbReference>
<dbReference type="InterPro" id="IPR003651">
    <property type="entry name" value="Endonuclease3_FeS-loop_motif"/>
</dbReference>
<dbReference type="EC" id="3.2.2.31" evidence="5"/>
<evidence type="ECO:0000256" key="9">
    <source>
        <dbReference type="ARBA" id="ARBA00022763"/>
    </source>
</evidence>
<dbReference type="CDD" id="cd00056">
    <property type="entry name" value="ENDO3c"/>
    <property type="match status" value="1"/>
</dbReference>
<evidence type="ECO:0000256" key="10">
    <source>
        <dbReference type="ARBA" id="ARBA00022801"/>
    </source>
</evidence>
<dbReference type="InterPro" id="IPR000445">
    <property type="entry name" value="HhH_motif"/>
</dbReference>
<accession>A0ABX1VJ66</accession>
<comment type="catalytic activity">
    <reaction evidence="1">
        <text>Hydrolyzes free adenine bases from 7,8-dihydro-8-oxoguanine:adenine mismatched double-stranded DNA, leaving an apurinic site.</text>
        <dbReference type="EC" id="3.2.2.31"/>
    </reaction>
</comment>
<dbReference type="SUPFAM" id="SSF55811">
    <property type="entry name" value="Nudix"/>
    <property type="match status" value="1"/>
</dbReference>
<comment type="caution">
    <text evidence="16">The sequence shown here is derived from an EMBL/GenBank/DDBJ whole genome shotgun (WGS) entry which is preliminary data.</text>
</comment>
<dbReference type="NCBIfam" id="TIGR01084">
    <property type="entry name" value="mutY"/>
    <property type="match status" value="1"/>
</dbReference>
<evidence type="ECO:0000256" key="2">
    <source>
        <dbReference type="ARBA" id="ARBA00001966"/>
    </source>
</evidence>
<dbReference type="SUPFAM" id="SSF48150">
    <property type="entry name" value="DNA-glycosylase"/>
    <property type="match status" value="1"/>
</dbReference>
<comment type="similarity">
    <text evidence="4">Belongs to the Nth/MutY family.</text>
</comment>
<dbReference type="EMBL" id="WTPX01000210">
    <property type="protein sequence ID" value="NNJ27814.1"/>
    <property type="molecule type" value="Genomic_DNA"/>
</dbReference>
<organism evidence="16 17">
    <name type="scientific">Alienimonas chondri</name>
    <dbReference type="NCBI Taxonomy" id="2681879"/>
    <lineage>
        <taxon>Bacteria</taxon>
        <taxon>Pseudomonadati</taxon>
        <taxon>Planctomycetota</taxon>
        <taxon>Planctomycetia</taxon>
        <taxon>Planctomycetales</taxon>
        <taxon>Planctomycetaceae</taxon>
        <taxon>Alienimonas</taxon>
    </lineage>
</organism>
<keyword evidence="13" id="KW-0234">DNA repair</keyword>
<dbReference type="Pfam" id="PF10576">
    <property type="entry name" value="EndIII_4Fe-2S"/>
    <property type="match status" value="1"/>
</dbReference>
<evidence type="ECO:0000256" key="5">
    <source>
        <dbReference type="ARBA" id="ARBA00012045"/>
    </source>
</evidence>
<dbReference type="Pfam" id="PF14815">
    <property type="entry name" value="NUDIX_4"/>
    <property type="match status" value="1"/>
</dbReference>
<keyword evidence="10 16" id="KW-0378">Hydrolase</keyword>
<dbReference type="SMART" id="SM00478">
    <property type="entry name" value="ENDO3c"/>
    <property type="match status" value="1"/>
</dbReference>
<dbReference type="Gene3D" id="3.90.79.10">
    <property type="entry name" value="Nucleoside Triphosphate Pyrophosphohydrolase"/>
    <property type="match status" value="1"/>
</dbReference>
<dbReference type="InterPro" id="IPR011257">
    <property type="entry name" value="DNA_glycosylase"/>
</dbReference>
<proteinExistence type="inferred from homology"/>
<dbReference type="Proteomes" id="UP000609651">
    <property type="component" value="Unassembled WGS sequence"/>
</dbReference>
<dbReference type="Pfam" id="PF00730">
    <property type="entry name" value="HhH-GPD"/>
    <property type="match status" value="1"/>
</dbReference>
<dbReference type="Pfam" id="PF00633">
    <property type="entry name" value="HHH"/>
    <property type="match status" value="1"/>
</dbReference>
<dbReference type="InterPro" id="IPR003265">
    <property type="entry name" value="HhH-GPD_domain"/>
</dbReference>
<evidence type="ECO:0000256" key="6">
    <source>
        <dbReference type="ARBA" id="ARBA00022023"/>
    </source>
</evidence>
<keyword evidence="9" id="KW-0227">DNA damage</keyword>
<protein>
    <recommendedName>
        <fullName evidence="6">Adenine DNA glycosylase</fullName>
        <ecNumber evidence="5">3.2.2.31</ecNumber>
    </recommendedName>
</protein>
<evidence type="ECO:0000256" key="12">
    <source>
        <dbReference type="ARBA" id="ARBA00023014"/>
    </source>
</evidence>
<evidence type="ECO:0000313" key="17">
    <source>
        <dbReference type="Proteomes" id="UP000609651"/>
    </source>
</evidence>
<keyword evidence="17" id="KW-1185">Reference proteome</keyword>
<dbReference type="InterPro" id="IPR005760">
    <property type="entry name" value="A/G_AdeGlyc_MutY"/>
</dbReference>
<dbReference type="RefSeq" id="WP_171189719.1">
    <property type="nucleotide sequence ID" value="NZ_WTPX01000210.1"/>
</dbReference>